<proteinExistence type="predicted"/>
<name>U9SV89_RHIID</name>
<sequence length="167" mass="19242">MKDEVESQYKQYQKINHICYTMCRQRSNVMPIGRIFTEEIFLIQTLGGFVPSCVAFHRSLHTGESIDQSHNRIDQQVWIRKVLTKRISRLERGMTSIQEQMSSGFGQIIRIILTILSNFVFFGSVLQINYTITCHPNNNLTVLTTSIFHVTNRDISDSAQTIEDAVL</sequence>
<evidence type="ECO:0000256" key="1">
    <source>
        <dbReference type="SAM" id="Phobius"/>
    </source>
</evidence>
<keyword evidence="1" id="KW-0812">Transmembrane</keyword>
<dbReference type="EMBL" id="KI301533">
    <property type="protein sequence ID" value="ERZ95045.1"/>
    <property type="molecule type" value="Genomic_DNA"/>
</dbReference>
<keyword evidence="1" id="KW-1133">Transmembrane helix</keyword>
<dbReference type="HOGENOM" id="CLU_1595425_0_0_1"/>
<organism evidence="2">
    <name type="scientific">Rhizophagus irregularis (strain DAOM 181602 / DAOM 197198 / MUCL 43194)</name>
    <name type="common">Arbuscular mycorrhizal fungus</name>
    <name type="synonym">Glomus intraradices</name>
    <dbReference type="NCBI Taxonomy" id="747089"/>
    <lineage>
        <taxon>Eukaryota</taxon>
        <taxon>Fungi</taxon>
        <taxon>Fungi incertae sedis</taxon>
        <taxon>Mucoromycota</taxon>
        <taxon>Glomeromycotina</taxon>
        <taxon>Glomeromycetes</taxon>
        <taxon>Glomerales</taxon>
        <taxon>Glomeraceae</taxon>
        <taxon>Rhizophagus</taxon>
    </lineage>
</organism>
<gene>
    <name evidence="2" type="ORF">GLOINDRAFT_83776</name>
</gene>
<evidence type="ECO:0000313" key="2">
    <source>
        <dbReference type="EMBL" id="ERZ95045.1"/>
    </source>
</evidence>
<dbReference type="AlphaFoldDB" id="U9SV89"/>
<feature type="transmembrane region" description="Helical" evidence="1">
    <location>
        <begin position="108"/>
        <end position="130"/>
    </location>
</feature>
<accession>U9SV89</accession>
<dbReference type="VEuPathDB" id="FungiDB:RhiirFUN_021356"/>
<reference evidence="2" key="1">
    <citation type="submission" date="2013-07" db="EMBL/GenBank/DDBJ databases">
        <title>The genome of an arbuscular mycorrhizal fungus provides insights into the evolution of the oldest plant symbiosis.</title>
        <authorList>
            <consortium name="DOE Joint Genome Institute"/>
            <person name="Tisserant E."/>
            <person name="Malbreil M."/>
            <person name="Kuo A."/>
            <person name="Kohler A."/>
            <person name="Symeonidi A."/>
            <person name="Balestrini R."/>
            <person name="Charron P."/>
            <person name="Duensing N."/>
            <person name="Frei-dit-Frey N."/>
            <person name="Gianinazzi-Pearson V."/>
            <person name="Gilbert B."/>
            <person name="Handa Y."/>
            <person name="Hijri M."/>
            <person name="Kaul R."/>
            <person name="Kawaguchi M."/>
            <person name="Krajinski F."/>
            <person name="Lammers P."/>
            <person name="Lapierre D."/>
            <person name="Masclaux F.G."/>
            <person name="Murat C."/>
            <person name="Morin E."/>
            <person name="Ndikumana S."/>
            <person name="Pagni M."/>
            <person name="Petitpierre D."/>
            <person name="Requena N."/>
            <person name="Rosikiewicz P."/>
            <person name="Riley R."/>
            <person name="Saito K."/>
            <person name="San Clemente H."/>
            <person name="Shapiro H."/>
            <person name="van Tuinen D."/>
            <person name="Becard G."/>
            <person name="Bonfante P."/>
            <person name="Paszkowski U."/>
            <person name="Shachar-Hill Y."/>
            <person name="Young J.P."/>
            <person name="Sanders I.R."/>
            <person name="Henrissat B."/>
            <person name="Rensing S.A."/>
            <person name="Grigoriev I.V."/>
            <person name="Corradi N."/>
            <person name="Roux C."/>
            <person name="Martin F."/>
        </authorList>
    </citation>
    <scope>NUCLEOTIDE SEQUENCE</scope>
    <source>
        <strain evidence="2">DAOM 197198</strain>
    </source>
</reference>
<keyword evidence="1" id="KW-0472">Membrane</keyword>
<protein>
    <submittedName>
        <fullName evidence="2">Uncharacterized protein</fullName>
    </submittedName>
</protein>